<organism evidence="1 2">
    <name type="scientific">Funneliformis caledonium</name>
    <dbReference type="NCBI Taxonomy" id="1117310"/>
    <lineage>
        <taxon>Eukaryota</taxon>
        <taxon>Fungi</taxon>
        <taxon>Fungi incertae sedis</taxon>
        <taxon>Mucoromycota</taxon>
        <taxon>Glomeromycotina</taxon>
        <taxon>Glomeromycetes</taxon>
        <taxon>Glomerales</taxon>
        <taxon>Glomeraceae</taxon>
        <taxon>Funneliformis</taxon>
    </lineage>
</organism>
<protein>
    <submittedName>
        <fullName evidence="1">10832_t:CDS:1</fullName>
    </submittedName>
</protein>
<dbReference type="OrthoDB" id="2410685at2759"/>
<sequence>NPQNTPEWAYDMKKIKYKEMLEYEVNDDYDKEIQYDDTNLTDPNLDFILNSSEMNLI</sequence>
<dbReference type="Proteomes" id="UP000789570">
    <property type="component" value="Unassembled WGS sequence"/>
</dbReference>
<evidence type="ECO:0000313" key="2">
    <source>
        <dbReference type="Proteomes" id="UP000789570"/>
    </source>
</evidence>
<dbReference type="AlphaFoldDB" id="A0A9N9J9Y3"/>
<comment type="caution">
    <text evidence="1">The sequence shown here is derived from an EMBL/GenBank/DDBJ whole genome shotgun (WGS) entry which is preliminary data.</text>
</comment>
<feature type="non-terminal residue" evidence="1">
    <location>
        <position position="1"/>
    </location>
</feature>
<accession>A0A9N9J9Y3</accession>
<gene>
    <name evidence="1" type="ORF">FCALED_LOCUS17402</name>
</gene>
<evidence type="ECO:0000313" key="1">
    <source>
        <dbReference type="EMBL" id="CAG8768912.1"/>
    </source>
</evidence>
<reference evidence="1" key="1">
    <citation type="submission" date="2021-06" db="EMBL/GenBank/DDBJ databases">
        <authorList>
            <person name="Kallberg Y."/>
            <person name="Tangrot J."/>
            <person name="Rosling A."/>
        </authorList>
    </citation>
    <scope>NUCLEOTIDE SEQUENCE</scope>
    <source>
        <strain evidence="1">UK204</strain>
    </source>
</reference>
<keyword evidence="2" id="KW-1185">Reference proteome</keyword>
<dbReference type="EMBL" id="CAJVPQ010026462">
    <property type="protein sequence ID" value="CAG8768912.1"/>
    <property type="molecule type" value="Genomic_DNA"/>
</dbReference>
<name>A0A9N9J9Y3_9GLOM</name>
<proteinExistence type="predicted"/>